<dbReference type="GO" id="GO:0019031">
    <property type="term" value="C:viral envelope"/>
    <property type="evidence" value="ECO:0007669"/>
    <property type="project" value="InterPro"/>
</dbReference>
<evidence type="ECO:0000256" key="15">
    <source>
        <dbReference type="ARBA" id="ARBA00023200"/>
    </source>
</evidence>
<evidence type="ECO:0000256" key="16">
    <source>
        <dbReference type="ARBA" id="ARBA00023311"/>
    </source>
</evidence>
<dbReference type="InterPro" id="IPR036711">
    <property type="entry name" value="VSV_matrix_sf"/>
</dbReference>
<evidence type="ECO:0000256" key="6">
    <source>
        <dbReference type="ARBA" id="ARBA00022553"/>
    </source>
</evidence>
<keyword evidence="5" id="KW-1187">Viral budding via the host ESCRT complexes</keyword>
<evidence type="ECO:0000256" key="1">
    <source>
        <dbReference type="ARBA" id="ARBA00004192"/>
    </source>
</evidence>
<keyword evidence="16" id="KW-0468">Viral matrix protein</keyword>
<feature type="region of interest" description="Disordered" evidence="19">
    <location>
        <begin position="1"/>
        <end position="37"/>
    </location>
</feature>
<evidence type="ECO:0000256" key="4">
    <source>
        <dbReference type="ARBA" id="ARBA00017678"/>
    </source>
</evidence>
<protein>
    <recommendedName>
        <fullName evidence="4">Matrix protein</fullName>
    </recommendedName>
</protein>
<feature type="compositionally biased region" description="Basic and acidic residues" evidence="19">
    <location>
        <begin position="16"/>
        <end position="32"/>
    </location>
</feature>
<keyword evidence="21" id="KW-1185">Reference proteome</keyword>
<evidence type="ECO:0000313" key="21">
    <source>
        <dbReference type="Proteomes" id="UP000232933"/>
    </source>
</evidence>
<dbReference type="GO" id="GO:0044200">
    <property type="term" value="C:host cell nuclear membrane"/>
    <property type="evidence" value="ECO:0007669"/>
    <property type="project" value="UniProtKB-SubCell"/>
</dbReference>
<evidence type="ECO:0000256" key="9">
    <source>
        <dbReference type="ARBA" id="ARBA00022612"/>
    </source>
</evidence>
<dbReference type="KEGG" id="vg:37616382"/>
<sequence>MKGFKAMFSKKKSKKGKEIKAKGKGKDKNKQYDEDERPPAYFNVAPEWGSASAPMFGYDEYIESQSSIQSLKIQFRYSLEVTVDYPFANFFEALQSMRNWKIDYTGYQNKKSIYNIIMMYATKRLRAGPRGLQGRKSTEYSAEGSGRYTLHHDLGDLSGMRFAEERFVRTWQDQLRRGTINFYVWLGETDDNSNLPPLICPGDFKDASEFNMSCEIMGIRVEVQPDNQWVVKEA</sequence>
<comment type="similarity">
    <text evidence="3">Belongs to the vesiculoviruses matrix protein family.</text>
</comment>
<keyword evidence="13" id="KW-1043">Host membrane</keyword>
<dbReference type="GO" id="GO:0039660">
    <property type="term" value="F:structural constituent of virion"/>
    <property type="evidence" value="ECO:0007669"/>
    <property type="project" value="UniProtKB-KW"/>
</dbReference>
<dbReference type="GO" id="GO:0030430">
    <property type="term" value="C:host cell cytoplasm"/>
    <property type="evidence" value="ECO:0007669"/>
    <property type="project" value="UniProtKB-SubCell"/>
</dbReference>
<evidence type="ECO:0000313" key="20">
    <source>
        <dbReference type="EMBL" id="AJR28594.1"/>
    </source>
</evidence>
<dbReference type="SUPFAM" id="SSF75404">
    <property type="entry name" value="VSV matrix protein"/>
    <property type="match status" value="1"/>
</dbReference>
<proteinExistence type="inferred from homology"/>
<keyword evidence="12" id="KW-0946">Virion</keyword>
<keyword evidence="11" id="KW-0053">Apoptosis</keyword>
<keyword evidence="7" id="KW-1048">Host nucleus</keyword>
<name>A0A0D3R1M7_9RHAB</name>
<keyword evidence="15" id="KW-1035">Host cytoplasm</keyword>
<evidence type="ECO:0000256" key="2">
    <source>
        <dbReference type="ARBA" id="ARBA00004328"/>
    </source>
</evidence>
<dbReference type="EMBL" id="KM205024">
    <property type="protein sequence ID" value="AJR28594.1"/>
    <property type="molecule type" value="Viral_cRNA"/>
</dbReference>
<dbReference type="InterPro" id="IPR009397">
    <property type="entry name" value="Vesiculo_matrix"/>
</dbReference>
<keyword evidence="8" id="KW-0945">Host-virus interaction</keyword>
<evidence type="ECO:0000256" key="5">
    <source>
        <dbReference type="ARBA" id="ARBA00022462"/>
    </source>
</evidence>
<evidence type="ECO:0000256" key="14">
    <source>
        <dbReference type="ARBA" id="ARBA00023136"/>
    </source>
</evidence>
<evidence type="ECO:0000256" key="7">
    <source>
        <dbReference type="ARBA" id="ARBA00022562"/>
    </source>
</evidence>
<dbReference type="Gene3D" id="3.10.460.10">
    <property type="entry name" value="VSV matrix protein"/>
    <property type="match status" value="1"/>
</dbReference>
<keyword evidence="14" id="KW-0472">Membrane</keyword>
<organism evidence="20 21">
    <name type="scientific">Vesiculovirus radi</name>
    <dbReference type="NCBI Taxonomy" id="1972566"/>
    <lineage>
        <taxon>Viruses</taxon>
        <taxon>Riboviria</taxon>
        <taxon>Orthornavirae</taxon>
        <taxon>Negarnaviricota</taxon>
        <taxon>Haploviricotina</taxon>
        <taxon>Monjiviricetes</taxon>
        <taxon>Mononegavirales</taxon>
        <taxon>Rhabdoviridae</taxon>
        <taxon>Alpharhabdovirinae</taxon>
        <taxon>Vesiculovirus</taxon>
    </lineage>
</organism>
<evidence type="ECO:0000256" key="8">
    <source>
        <dbReference type="ARBA" id="ARBA00022581"/>
    </source>
</evidence>
<dbReference type="GeneID" id="37616382"/>
<keyword evidence="10" id="KW-1198">Viral budding</keyword>
<dbReference type="RefSeq" id="YP_009505539.1">
    <property type="nucleotide sequence ID" value="NC_038287.1"/>
</dbReference>
<reference evidence="20 21" key="1">
    <citation type="journal article" date="2015" name="PLoS Pathog.">
        <title>Evolution of genome size and complexity in the rhabdoviridae.</title>
        <authorList>
            <person name="Walker P.J."/>
            <person name="Firth C."/>
            <person name="Widen S.G."/>
            <person name="Blasdell K.R."/>
            <person name="Guzman H."/>
            <person name="Wood T.G."/>
            <person name="Paradkar P.N."/>
            <person name="Holmes E.C."/>
            <person name="Tesh R.B."/>
            <person name="Vasilakis N."/>
        </authorList>
    </citation>
    <scope>NUCLEOTIDE SEQUENCE [LARGE SCALE GENOMIC DNA]</scope>
    <source>
        <strain evidence="20 21">ISS Phl-166</strain>
    </source>
</reference>
<dbReference type="GO" id="GO:0039702">
    <property type="term" value="P:viral budding via host ESCRT complex"/>
    <property type="evidence" value="ECO:0007669"/>
    <property type="project" value="UniProtKB-KW"/>
</dbReference>
<dbReference type="Pfam" id="PF06326">
    <property type="entry name" value="Vesiculo_matrix"/>
    <property type="match status" value="1"/>
</dbReference>
<keyword evidence="6" id="KW-0597">Phosphoprotein</keyword>
<accession>A0A0D3R1M7</accession>
<evidence type="ECO:0000256" key="18">
    <source>
        <dbReference type="ARBA" id="ARBA00049944"/>
    </source>
</evidence>
<evidence type="ECO:0000256" key="3">
    <source>
        <dbReference type="ARBA" id="ARBA00010182"/>
    </source>
</evidence>
<dbReference type="Proteomes" id="UP000232933">
    <property type="component" value="Segment"/>
</dbReference>
<keyword evidence="9" id="KW-1188">Viral release from host cell</keyword>
<evidence type="ECO:0000256" key="10">
    <source>
        <dbReference type="ARBA" id="ARBA00022637"/>
    </source>
</evidence>
<evidence type="ECO:0000256" key="11">
    <source>
        <dbReference type="ARBA" id="ARBA00022703"/>
    </source>
</evidence>
<evidence type="ECO:0000256" key="12">
    <source>
        <dbReference type="ARBA" id="ARBA00022844"/>
    </source>
</evidence>
<evidence type="ECO:0000256" key="19">
    <source>
        <dbReference type="SAM" id="MobiDB-lite"/>
    </source>
</evidence>
<evidence type="ECO:0000256" key="13">
    <source>
        <dbReference type="ARBA" id="ARBA00022870"/>
    </source>
</evidence>
<evidence type="ECO:0000256" key="17">
    <source>
        <dbReference type="ARBA" id="ARBA00037802"/>
    </source>
</evidence>
<dbReference type="OrthoDB" id="9191at10239"/>
<comment type="subcellular location">
    <subcellularLocation>
        <location evidence="1">Host cytoplasm</location>
    </subcellularLocation>
    <subcellularLocation>
        <location evidence="17">Host nucleus membrane</location>
        <topology evidence="17">Peripheral membrane protein</topology>
    </subcellularLocation>
    <subcellularLocation>
        <location evidence="2">Virion</location>
    </subcellularLocation>
</comment>
<comment type="function">
    <text evidence="18">Forms a double layer around the helical nucleocapsid, the inner matrix layer binding to the N helix and the outer matrix layer binding to the envelope glycoprotein. Plays a major role in assembly and budding of virion, by recruiting cellular partners of the ESCRT complexes that play a key role in releasing the budding particle from the host membrane. Condensates the ribonucleocapsid core during virus assembly. Inhibits the host mRNA nuclear export thereby inducing the shut off of cellular transcription and preventing the interferon signaling and the establishment of antiviral state in infected cells. This shutoff presumably inhibits interferon signaling and thus establishment of antiviral state in virus infected cells. Induces cell-rounding, cytoskeleton disorganization and apoptosis in infected cell. Inhibits host transcription, possibly through interaction with host DNA repair factor IIH/TFIIH GTF2H5 subunit.</text>
</comment>